<dbReference type="SMART" id="SM00473">
    <property type="entry name" value="PAN_AP"/>
    <property type="match status" value="1"/>
</dbReference>
<feature type="domain" description="Apple" evidence="1">
    <location>
        <begin position="77"/>
        <end position="163"/>
    </location>
</feature>
<dbReference type="OrthoDB" id="6134215at2759"/>
<dbReference type="Gene3D" id="3.50.4.10">
    <property type="entry name" value="Hepatocyte Growth Factor"/>
    <property type="match status" value="1"/>
</dbReference>
<keyword evidence="3" id="KW-1185">Reference proteome</keyword>
<accession>A0A8S3PW61</accession>
<organism evidence="2 3">
    <name type="scientific">Mytilus edulis</name>
    <name type="common">Blue mussel</name>
    <dbReference type="NCBI Taxonomy" id="6550"/>
    <lineage>
        <taxon>Eukaryota</taxon>
        <taxon>Metazoa</taxon>
        <taxon>Spiralia</taxon>
        <taxon>Lophotrochozoa</taxon>
        <taxon>Mollusca</taxon>
        <taxon>Bivalvia</taxon>
        <taxon>Autobranchia</taxon>
        <taxon>Pteriomorphia</taxon>
        <taxon>Mytilida</taxon>
        <taxon>Mytiloidea</taxon>
        <taxon>Mytilidae</taxon>
        <taxon>Mytilinae</taxon>
        <taxon>Mytilus</taxon>
    </lineage>
</organism>
<proteinExistence type="predicted"/>
<evidence type="ECO:0000313" key="3">
    <source>
        <dbReference type="Proteomes" id="UP000683360"/>
    </source>
</evidence>
<dbReference type="Pfam" id="PF00024">
    <property type="entry name" value="PAN_1"/>
    <property type="match status" value="1"/>
</dbReference>
<comment type="caution">
    <text evidence="2">The sequence shown here is derived from an EMBL/GenBank/DDBJ whole genome shotgun (WGS) entry which is preliminary data.</text>
</comment>
<gene>
    <name evidence="2" type="ORF">MEDL_3646</name>
</gene>
<evidence type="ECO:0000313" key="2">
    <source>
        <dbReference type="EMBL" id="CAG2188217.1"/>
    </source>
</evidence>
<dbReference type="SUPFAM" id="SSF57414">
    <property type="entry name" value="Hairpin loop containing domain-like"/>
    <property type="match status" value="1"/>
</dbReference>
<evidence type="ECO:0000259" key="1">
    <source>
        <dbReference type="PROSITE" id="PS50948"/>
    </source>
</evidence>
<dbReference type="AlphaFoldDB" id="A0A8S3PW61"/>
<dbReference type="EMBL" id="CAJPWZ010000202">
    <property type="protein sequence ID" value="CAG2188217.1"/>
    <property type="molecule type" value="Genomic_DNA"/>
</dbReference>
<reference evidence="2" key="1">
    <citation type="submission" date="2021-03" db="EMBL/GenBank/DDBJ databases">
        <authorList>
            <person name="Bekaert M."/>
        </authorList>
    </citation>
    <scope>NUCLEOTIDE SEQUENCE</scope>
</reference>
<name>A0A8S3PW61_MYTED</name>
<sequence length="164" mass="19119">MNRYAINGTSWYQFSVKLMEGYIGDLCTTNDDCTVVSSECRADCINNTGTFECSEKRCMCVSGYSFSPTEHKCLANCTIYGDFFMRTYLHFISNGVNADYSNITLEQCQQHCVQRSSSVCRSLVYGQNSFECYLMGTTKLDYADDQWKYDQWYYEYSYYQRDCI</sequence>
<dbReference type="InterPro" id="IPR003609">
    <property type="entry name" value="Pan_app"/>
</dbReference>
<dbReference type="PROSITE" id="PS50948">
    <property type="entry name" value="PAN"/>
    <property type="match status" value="1"/>
</dbReference>
<protein>
    <recommendedName>
        <fullName evidence="1">Apple domain-containing protein</fullName>
    </recommendedName>
</protein>
<dbReference type="Proteomes" id="UP000683360">
    <property type="component" value="Unassembled WGS sequence"/>
</dbReference>